<dbReference type="InterPro" id="IPR001902">
    <property type="entry name" value="SLC26A/SulP_fam"/>
</dbReference>
<feature type="transmembrane region" description="Helical" evidence="6">
    <location>
        <begin position="187"/>
        <end position="204"/>
    </location>
</feature>
<feature type="transmembrane region" description="Helical" evidence="6">
    <location>
        <begin position="336"/>
        <end position="355"/>
    </location>
</feature>
<dbReference type="InterPro" id="IPR011547">
    <property type="entry name" value="SLC26A/SulP_dom"/>
</dbReference>
<evidence type="ECO:0000256" key="4">
    <source>
        <dbReference type="ARBA" id="ARBA00023136"/>
    </source>
</evidence>
<feature type="region of interest" description="Disordered" evidence="5">
    <location>
        <begin position="565"/>
        <end position="588"/>
    </location>
</feature>
<feature type="transmembrane region" description="Helical" evidence="6">
    <location>
        <begin position="211"/>
        <end position="230"/>
    </location>
</feature>
<keyword evidence="9" id="KW-1185">Reference proteome</keyword>
<proteinExistence type="predicted"/>
<dbReference type="EMBL" id="BMLP01000001">
    <property type="protein sequence ID" value="GGO24195.1"/>
    <property type="molecule type" value="Genomic_DNA"/>
</dbReference>
<keyword evidence="4 6" id="KW-0472">Membrane</keyword>
<dbReference type="Proteomes" id="UP000598196">
    <property type="component" value="Unassembled WGS sequence"/>
</dbReference>
<gene>
    <name evidence="8" type="ORF">GCM10010991_02290</name>
</gene>
<dbReference type="CDD" id="cd07042">
    <property type="entry name" value="STAS_SulP_like_sulfate_transporter"/>
    <property type="match status" value="1"/>
</dbReference>
<feature type="compositionally biased region" description="Basic and acidic residues" evidence="5">
    <location>
        <begin position="572"/>
        <end position="588"/>
    </location>
</feature>
<reference evidence="8 9" key="1">
    <citation type="journal article" date="2014" name="Int. J. Syst. Evol. Microbiol.">
        <title>Complete genome sequence of Corynebacterium casei LMG S-19264T (=DSM 44701T), isolated from a smear-ripened cheese.</title>
        <authorList>
            <consortium name="US DOE Joint Genome Institute (JGI-PGF)"/>
            <person name="Walter F."/>
            <person name="Albersmeier A."/>
            <person name="Kalinowski J."/>
            <person name="Ruckert C."/>
        </authorList>
    </citation>
    <scope>NUCLEOTIDE SEQUENCE [LARGE SCALE GENOMIC DNA]</scope>
    <source>
        <strain evidence="8 9">CGMCC 1.7029</strain>
    </source>
</reference>
<dbReference type="SUPFAM" id="SSF52091">
    <property type="entry name" value="SpoIIaa-like"/>
    <property type="match status" value="1"/>
</dbReference>
<dbReference type="Pfam" id="PF00916">
    <property type="entry name" value="Sulfate_transp"/>
    <property type="match status" value="1"/>
</dbReference>
<feature type="transmembrane region" description="Helical" evidence="6">
    <location>
        <begin position="143"/>
        <end position="162"/>
    </location>
</feature>
<name>A0A917YGQ4_9RHOB</name>
<comment type="caution">
    <text evidence="8">The sequence shown here is derived from an EMBL/GenBank/DDBJ whole genome shotgun (WGS) entry which is preliminary data.</text>
</comment>
<feature type="domain" description="STAS" evidence="7">
    <location>
        <begin position="448"/>
        <end position="563"/>
    </location>
</feature>
<dbReference type="InterPro" id="IPR036513">
    <property type="entry name" value="STAS_dom_sf"/>
</dbReference>
<feature type="transmembrane region" description="Helical" evidence="6">
    <location>
        <begin position="58"/>
        <end position="74"/>
    </location>
</feature>
<feature type="transmembrane region" description="Helical" evidence="6">
    <location>
        <begin position="81"/>
        <end position="101"/>
    </location>
</feature>
<dbReference type="RefSeq" id="WP_146285963.1">
    <property type="nucleotide sequence ID" value="NZ_BMLP01000001.1"/>
</dbReference>
<dbReference type="PROSITE" id="PS50801">
    <property type="entry name" value="STAS"/>
    <property type="match status" value="1"/>
</dbReference>
<evidence type="ECO:0000256" key="3">
    <source>
        <dbReference type="ARBA" id="ARBA00022989"/>
    </source>
</evidence>
<protein>
    <submittedName>
        <fullName evidence="8">Sulfate transporter</fullName>
    </submittedName>
</protein>
<evidence type="ECO:0000256" key="5">
    <source>
        <dbReference type="SAM" id="MobiDB-lite"/>
    </source>
</evidence>
<dbReference type="AlphaFoldDB" id="A0A917YGQ4"/>
<evidence type="ECO:0000256" key="1">
    <source>
        <dbReference type="ARBA" id="ARBA00004141"/>
    </source>
</evidence>
<accession>A0A917YGQ4</accession>
<dbReference type="GO" id="GO:0016020">
    <property type="term" value="C:membrane"/>
    <property type="evidence" value="ECO:0007669"/>
    <property type="project" value="UniProtKB-SubCell"/>
</dbReference>
<evidence type="ECO:0000256" key="6">
    <source>
        <dbReference type="SAM" id="Phobius"/>
    </source>
</evidence>
<evidence type="ECO:0000313" key="8">
    <source>
        <dbReference type="EMBL" id="GGO24195.1"/>
    </source>
</evidence>
<dbReference type="PANTHER" id="PTHR11814">
    <property type="entry name" value="SULFATE TRANSPORTER"/>
    <property type="match status" value="1"/>
</dbReference>
<feature type="transmembrane region" description="Helical" evidence="6">
    <location>
        <begin position="113"/>
        <end position="131"/>
    </location>
</feature>
<feature type="transmembrane region" description="Helical" evidence="6">
    <location>
        <begin position="361"/>
        <end position="381"/>
    </location>
</feature>
<dbReference type="OrthoDB" id="9769739at2"/>
<dbReference type="Pfam" id="PF01740">
    <property type="entry name" value="STAS"/>
    <property type="match status" value="1"/>
</dbReference>
<feature type="transmembrane region" description="Helical" evidence="6">
    <location>
        <begin position="393"/>
        <end position="420"/>
    </location>
</feature>
<organism evidence="8 9">
    <name type="scientific">Gemmobacter aquaticus</name>
    <dbReference type="NCBI Taxonomy" id="490185"/>
    <lineage>
        <taxon>Bacteria</taxon>
        <taxon>Pseudomonadati</taxon>
        <taxon>Pseudomonadota</taxon>
        <taxon>Alphaproteobacteria</taxon>
        <taxon>Rhodobacterales</taxon>
        <taxon>Paracoccaceae</taxon>
        <taxon>Gemmobacter</taxon>
    </lineage>
</organism>
<dbReference type="GO" id="GO:0055085">
    <property type="term" value="P:transmembrane transport"/>
    <property type="evidence" value="ECO:0007669"/>
    <property type="project" value="InterPro"/>
</dbReference>
<evidence type="ECO:0000256" key="2">
    <source>
        <dbReference type="ARBA" id="ARBA00022692"/>
    </source>
</evidence>
<dbReference type="InterPro" id="IPR002645">
    <property type="entry name" value="STAS_dom"/>
</dbReference>
<keyword evidence="3 6" id="KW-1133">Transmembrane helix</keyword>
<feature type="transmembrane region" description="Helical" evidence="6">
    <location>
        <begin position="262"/>
        <end position="282"/>
    </location>
</feature>
<dbReference type="Gene3D" id="3.30.750.24">
    <property type="entry name" value="STAS domain"/>
    <property type="match status" value="1"/>
</dbReference>
<feature type="transmembrane region" description="Helical" evidence="6">
    <location>
        <begin position="32"/>
        <end position="52"/>
    </location>
</feature>
<evidence type="ECO:0000313" key="9">
    <source>
        <dbReference type="Proteomes" id="UP000598196"/>
    </source>
</evidence>
<keyword evidence="2 6" id="KW-0812">Transmembrane</keyword>
<comment type="subcellular location">
    <subcellularLocation>
        <location evidence="1">Membrane</location>
        <topology evidence="1">Multi-pass membrane protein</topology>
    </subcellularLocation>
</comment>
<sequence>MAVPHIPSSASRRWPILQSLQGYRQGWIGTDVSAGLAIAAVGLPSAIAYPAIAGLPPQTGLYASIAPLVAYAIFGPSRRLVVGPDAATMTVLAAILGSVAVQSTDDAGTRLAMAAQLALAVGLMCFLARALRLGLIASFLSRPILVGFFAGISLSILVGQLGRMTGVKIEADGLLPPLAELMTKAEFIHWPTLVLAITMFALLQGARYMRLPVPGSVIVVVVSVLLSFVLDLQGRGVAIVGDLPEGLPTFALPSGPWLPLEALVLGSSAIFLVSFGAGIITARSFGAQTGEPVDANRELVGFGAANMAAGFFGAFPVTASDSRTAVNISVGGQSQISSLVAAGALIATLLFLGPALRLLPIPALGAILASTAIGMIDLAALRRVWSISRMEFAFALIALLGPLSLGVLQGVAIAVGASLVHLLRRTMHPNDAILGRIPDRAGFYKMHRFPQARPVPGLGLFVIQGSILFFNAEVIQNRIREIAATQPQGTRWLVMDAGVISQIDTTGAEMLGEIADEFAGAGLRFGLAELHAEPRELLRRAGVLDRIGAEMIFDDLEDALRAFGADQANQSGEDKSHGQEIEKAEAQG</sequence>
<evidence type="ECO:0000259" key="7">
    <source>
        <dbReference type="PROSITE" id="PS50801"/>
    </source>
</evidence>